<dbReference type="PANTHER" id="PTHR13707">
    <property type="entry name" value="KETOACID-COENZYME A TRANSFERASE"/>
    <property type="match status" value="1"/>
</dbReference>
<sequence>MATTRLRSLRALRPQQRCFSVRSRLAQEYKSKVVSAAEAISSLKSGDTLLCGGFGVCGVPDTLIGQVLATPTIRSLTAVSNNAGTPGHGLSQLLESKQVSKMIASYIGSNKIFEKMYLDGSLDVELTPQGNIAGRLAAAGAGVPAFYTPAGVGTWIEEGKLPVRYKKDGSGEVELTSKPREVREFGGRKFILEEAIVGDVAFIKAHTVDTLGNIRFRLSARNFNAAMARAAKHTVVEAENIVQPGEIHPDDIHVPGVYVKQVVQSTTPKNIELLTLAKTPEDIEKEMKSGGGEAAKKRETIVRRAAQEFQDGDVVNLGIGMPTLAPSFLPEGVHVHLQSENGLLGMGPYPTREQADPDLINAGKETVTLNPGASTFGSEESFGMIRAGRMGLTMLGALQVSAKGDLANWGLPGKIKGMGGAMDLVANPAATRVVVLMEHVDKKGRPKILEECQFPLTGKQCVSRIITDLAVFDVSFTGGLTLIEIAKGVTVDELKSKTGAAFAVSDSLKEIEI</sequence>
<dbReference type="AlphaFoldDB" id="A0A3N4KHD3"/>
<protein>
    <recommendedName>
        <fullName evidence="3">Succinyl-CoA:3-ketoacid-coenzyme A transferase</fullName>
        <ecNumber evidence="3">2.8.3.5</ecNumber>
    </recommendedName>
</protein>
<comment type="catalytic activity">
    <reaction evidence="3">
        <text>a 3-oxo acid + succinyl-CoA = a 3-oxoacyl-CoA + succinate</text>
        <dbReference type="Rhea" id="RHEA:24564"/>
        <dbReference type="ChEBI" id="CHEBI:30031"/>
        <dbReference type="ChEBI" id="CHEBI:35973"/>
        <dbReference type="ChEBI" id="CHEBI:57292"/>
        <dbReference type="ChEBI" id="CHEBI:90726"/>
        <dbReference type="EC" id="2.8.3.5"/>
    </reaction>
</comment>
<feature type="active site" description="5-glutamyl coenzyme A thioester intermediate" evidence="4">
    <location>
        <position position="340"/>
    </location>
</feature>
<dbReference type="InterPro" id="IPR004165">
    <property type="entry name" value="CoA_trans_fam_I"/>
</dbReference>
<dbReference type="PANTHER" id="PTHR13707:SF23">
    <property type="entry name" value="SUCCINYL-COA:3-KETOACID-COENZYME A TRANSFERASE"/>
    <property type="match status" value="1"/>
</dbReference>
<evidence type="ECO:0000313" key="6">
    <source>
        <dbReference type="Proteomes" id="UP000277580"/>
    </source>
</evidence>
<dbReference type="FunFam" id="3.40.1080.10:FF:000001">
    <property type="entry name" value="Succinyl-coa:3-ketoacid-coenzyme a transferase subunit b"/>
    <property type="match status" value="1"/>
</dbReference>
<dbReference type="GO" id="GO:0046952">
    <property type="term" value="P:ketone body catabolic process"/>
    <property type="evidence" value="ECO:0007669"/>
    <property type="project" value="InterPro"/>
</dbReference>
<evidence type="ECO:0000256" key="2">
    <source>
        <dbReference type="ARBA" id="ARBA00022679"/>
    </source>
</evidence>
<keyword evidence="3" id="KW-0496">Mitochondrion</keyword>
<dbReference type="Proteomes" id="UP000277580">
    <property type="component" value="Unassembled WGS sequence"/>
</dbReference>
<dbReference type="InterPro" id="IPR012791">
    <property type="entry name" value="3-oxoacid_CoA-transf_B"/>
</dbReference>
<evidence type="ECO:0000256" key="1">
    <source>
        <dbReference type="ARBA" id="ARBA00007154"/>
    </source>
</evidence>
<dbReference type="UniPathway" id="UPA00929">
    <property type="reaction ID" value="UER00894"/>
</dbReference>
<dbReference type="NCBIfam" id="TIGR02428">
    <property type="entry name" value="pcaJ_scoB_fam"/>
    <property type="match status" value="1"/>
</dbReference>
<dbReference type="PIRSF" id="PIRSF000858">
    <property type="entry name" value="SCOT-t"/>
    <property type="match status" value="1"/>
</dbReference>
<dbReference type="InterPro" id="IPR004164">
    <property type="entry name" value="CoA_transf_AS"/>
</dbReference>
<comment type="function">
    <text evidence="3">Key enzyme for ketone body catabolism. Transfers the CoA moiety from succinate to acetoacetate. Formation of the enzyme-CoA intermediate proceeds via an unstable anhydride species formed between the carboxylate groups of the enzyme and substrate.</text>
</comment>
<organism evidence="5 6">
    <name type="scientific">Morchella conica CCBAS932</name>
    <dbReference type="NCBI Taxonomy" id="1392247"/>
    <lineage>
        <taxon>Eukaryota</taxon>
        <taxon>Fungi</taxon>
        <taxon>Dikarya</taxon>
        <taxon>Ascomycota</taxon>
        <taxon>Pezizomycotina</taxon>
        <taxon>Pezizomycetes</taxon>
        <taxon>Pezizales</taxon>
        <taxon>Morchellaceae</taxon>
        <taxon>Morchella</taxon>
    </lineage>
</organism>
<evidence type="ECO:0000256" key="4">
    <source>
        <dbReference type="PIRSR" id="PIRSR000858-1"/>
    </source>
</evidence>
<reference evidence="5 6" key="1">
    <citation type="journal article" date="2018" name="Nat. Ecol. Evol.">
        <title>Pezizomycetes genomes reveal the molecular basis of ectomycorrhizal truffle lifestyle.</title>
        <authorList>
            <person name="Murat C."/>
            <person name="Payen T."/>
            <person name="Noel B."/>
            <person name="Kuo A."/>
            <person name="Morin E."/>
            <person name="Chen J."/>
            <person name="Kohler A."/>
            <person name="Krizsan K."/>
            <person name="Balestrini R."/>
            <person name="Da Silva C."/>
            <person name="Montanini B."/>
            <person name="Hainaut M."/>
            <person name="Levati E."/>
            <person name="Barry K.W."/>
            <person name="Belfiori B."/>
            <person name="Cichocki N."/>
            <person name="Clum A."/>
            <person name="Dockter R.B."/>
            <person name="Fauchery L."/>
            <person name="Guy J."/>
            <person name="Iotti M."/>
            <person name="Le Tacon F."/>
            <person name="Lindquist E.A."/>
            <person name="Lipzen A."/>
            <person name="Malagnac F."/>
            <person name="Mello A."/>
            <person name="Molinier V."/>
            <person name="Miyauchi S."/>
            <person name="Poulain J."/>
            <person name="Riccioni C."/>
            <person name="Rubini A."/>
            <person name="Sitrit Y."/>
            <person name="Splivallo R."/>
            <person name="Traeger S."/>
            <person name="Wang M."/>
            <person name="Zifcakova L."/>
            <person name="Wipf D."/>
            <person name="Zambonelli A."/>
            <person name="Paolocci F."/>
            <person name="Nowrousian M."/>
            <person name="Ottonello S."/>
            <person name="Baldrian P."/>
            <person name="Spatafora J.W."/>
            <person name="Henrissat B."/>
            <person name="Nagy L.G."/>
            <person name="Aury J.M."/>
            <person name="Wincker P."/>
            <person name="Grigoriev I.V."/>
            <person name="Bonfante P."/>
            <person name="Martin F.M."/>
        </authorList>
    </citation>
    <scope>NUCLEOTIDE SEQUENCE [LARGE SCALE GENOMIC DNA]</scope>
    <source>
        <strain evidence="5 6">CCBAS932</strain>
    </source>
</reference>
<dbReference type="GO" id="GO:0008260">
    <property type="term" value="F:succinyl-CoA:3-oxo-acid CoA-transferase activity"/>
    <property type="evidence" value="ECO:0007669"/>
    <property type="project" value="UniProtKB-EC"/>
</dbReference>
<comment type="pathway">
    <text evidence="3">Ketone metabolism; succinyl-CoA degradation; acetoacetyl-CoA from succinyl-CoA: step 1/1.</text>
</comment>
<dbReference type="InterPro" id="IPR014388">
    <property type="entry name" value="3-oxoacid_CoA-transferase"/>
</dbReference>
<keyword evidence="2 3" id="KW-0808">Transferase</keyword>
<dbReference type="EC" id="2.8.3.5" evidence="3"/>
<name>A0A3N4KHD3_9PEZI</name>
<gene>
    <name evidence="5" type="ORF">P167DRAFT_510093</name>
</gene>
<dbReference type="PROSITE" id="PS01274">
    <property type="entry name" value="COA_TRANSF_2"/>
    <property type="match status" value="1"/>
</dbReference>
<evidence type="ECO:0000256" key="3">
    <source>
        <dbReference type="PIRNR" id="PIRNR000858"/>
    </source>
</evidence>
<dbReference type="InterPro" id="IPR037171">
    <property type="entry name" value="NagB/RpiA_transferase-like"/>
</dbReference>
<dbReference type="STRING" id="1392247.A0A3N4KHD3"/>
<dbReference type="SUPFAM" id="SSF100950">
    <property type="entry name" value="NagB/RpiA/CoA transferase-like"/>
    <property type="match status" value="2"/>
</dbReference>
<dbReference type="InParanoid" id="A0A3N4KHD3"/>
<dbReference type="Pfam" id="PF01144">
    <property type="entry name" value="CoA_trans"/>
    <property type="match status" value="2"/>
</dbReference>
<comment type="similarity">
    <text evidence="1 3">Belongs to the 3-oxoacid CoA-transferase family.</text>
</comment>
<evidence type="ECO:0000313" key="5">
    <source>
        <dbReference type="EMBL" id="RPB09947.1"/>
    </source>
</evidence>
<accession>A0A3N4KHD3</accession>
<dbReference type="EMBL" id="ML119147">
    <property type="protein sequence ID" value="RPB09947.1"/>
    <property type="molecule type" value="Genomic_DNA"/>
</dbReference>
<dbReference type="SMART" id="SM00882">
    <property type="entry name" value="CoA_trans"/>
    <property type="match status" value="2"/>
</dbReference>
<dbReference type="Gene3D" id="3.40.1080.10">
    <property type="entry name" value="Glutaconate Coenzyme A-transferase"/>
    <property type="match status" value="2"/>
</dbReference>
<dbReference type="OrthoDB" id="1933379at2759"/>
<keyword evidence="6" id="KW-1185">Reference proteome</keyword>
<proteinExistence type="inferred from homology"/>